<keyword evidence="4" id="KW-0813">Transport</keyword>
<comment type="similarity">
    <text evidence="3">Belongs to the CASC3 family.</text>
</comment>
<evidence type="ECO:0000313" key="16">
    <source>
        <dbReference type="Proteomes" id="UP000011116"/>
    </source>
</evidence>
<dbReference type="GO" id="GO:0006417">
    <property type="term" value="P:regulation of translation"/>
    <property type="evidence" value="ECO:0007669"/>
    <property type="project" value="UniProtKB-KW"/>
</dbReference>
<dbReference type="Gramene" id="HORVU.MOREX.r3.3HG0285350.1">
    <property type="protein sequence ID" value="HORVU.MOREX.r3.3HG0285350.1"/>
    <property type="gene ID" value="HORVU.MOREX.r3.3HG0285350"/>
</dbReference>
<evidence type="ECO:0000256" key="3">
    <source>
        <dbReference type="ARBA" id="ARBA00009548"/>
    </source>
</evidence>
<evidence type="ECO:0000256" key="8">
    <source>
        <dbReference type="ARBA" id="ARBA00022845"/>
    </source>
</evidence>
<dbReference type="GO" id="GO:0051028">
    <property type="term" value="P:mRNA transport"/>
    <property type="evidence" value="ECO:0007669"/>
    <property type="project" value="UniProtKB-KW"/>
</dbReference>
<feature type="domain" description="Btz" evidence="14">
    <location>
        <begin position="99"/>
        <end position="206"/>
    </location>
</feature>
<proteinExistence type="inferred from homology"/>
<evidence type="ECO:0000256" key="11">
    <source>
        <dbReference type="ARBA" id="ARBA00023187"/>
    </source>
</evidence>
<dbReference type="GO" id="GO:0035145">
    <property type="term" value="C:exon-exon junction complex"/>
    <property type="evidence" value="ECO:0007669"/>
    <property type="project" value="InterPro"/>
</dbReference>
<dbReference type="GO" id="GO:0006397">
    <property type="term" value="P:mRNA processing"/>
    <property type="evidence" value="ECO:0007669"/>
    <property type="project" value="UniProtKB-KW"/>
</dbReference>
<sequence>MAATAAGDEEEELSDVNDSPLPALRRREAASDDDDEGDGGGGGGGSGSPPPSRVAGSDSDPDSEELGAAEVYDEDEGSEECEEARKEFDAGSNGGGEAKEVAPDEVAAAPEDGEAQAETGAELEEEDKESKGSEPHAVPRTGAFYMHDDRFQNKENRSPGRQRDFFGGQKLWNSEDDSVWLHDRFDEINTHYVQHDSTRRPRSPFKAWAGGRTHDVNHDRFDEINTHDVQHNSTRRPRSPFRAWAGGRTHDVNHDRFDEINTRNVQHNSTRRPRSPFRALAGGRTHDVNHDRFDEINTHYVQHDSTRRPGSPFRAWAGGKTYDVNHGYLQGTKSAFYYHDYGADYKYGSTNNYNRFPEETNTSYYSANNYRSVPRKSHLYYDEKNFYNARAESRICYVNAKGYNNAPNVNRGKPSRPYQPHWKNTFETSSVQNNRTYSRSQNEEGCSDTGVGKNSHRTLSLQNEQEFPSKQEFPFIERRKSRPDILSKLFSSSIRMAHSSLKPQSRPSFGVKAFAPSGEHGNTAGSLSMIKGMPDLGSRSSLSTSNSQYSKSRDQGSGLNIGGPTKNNLSSTSQATRSYTEFSNAVYQQRSVQQPLLLTPSESTQIFHQNIASTSKIQSHPQNTLTNPPPGSNKSLAPSVIIAQNDKAEAVSGSCPCGDHALDVTGAKGLTLGTPAVLSVMKFSGQHPRGPDIPCTGMDVPGLLVHQSSDISELSQITWLQTLSGATGVLGETYDPSYIGSHYPQPSAFPRNRCVTEVPVLLNSPEIPEVVGHELGQRKNKLLRYSEMNFASLT</sequence>
<name>A0A8I6XQ34_HORVV</name>
<evidence type="ECO:0000256" key="13">
    <source>
        <dbReference type="SAM" id="MobiDB-lite"/>
    </source>
</evidence>
<organism evidence="15 16">
    <name type="scientific">Hordeum vulgare subsp. vulgare</name>
    <name type="common">Domesticated barley</name>
    <dbReference type="NCBI Taxonomy" id="112509"/>
    <lineage>
        <taxon>Eukaryota</taxon>
        <taxon>Viridiplantae</taxon>
        <taxon>Streptophyta</taxon>
        <taxon>Embryophyta</taxon>
        <taxon>Tracheophyta</taxon>
        <taxon>Spermatophyta</taxon>
        <taxon>Magnoliopsida</taxon>
        <taxon>Liliopsida</taxon>
        <taxon>Poales</taxon>
        <taxon>Poaceae</taxon>
        <taxon>BOP clade</taxon>
        <taxon>Pooideae</taxon>
        <taxon>Triticodae</taxon>
        <taxon>Triticeae</taxon>
        <taxon>Hordeinae</taxon>
        <taxon>Hordeum</taxon>
    </lineage>
</organism>
<dbReference type="PANTHER" id="PTHR46837">
    <property type="entry name" value="PROTEIN MLN51 HOMOLOG"/>
    <property type="match status" value="1"/>
</dbReference>
<feature type="compositionally biased region" description="Polar residues" evidence="13">
    <location>
        <begin position="565"/>
        <end position="575"/>
    </location>
</feature>
<dbReference type="Pfam" id="PF09405">
    <property type="entry name" value="Btz"/>
    <property type="match status" value="1"/>
</dbReference>
<feature type="compositionally biased region" description="Low complexity" evidence="13">
    <location>
        <begin position="538"/>
        <end position="550"/>
    </location>
</feature>
<reference evidence="15" key="3">
    <citation type="submission" date="2022-01" db="UniProtKB">
        <authorList>
            <consortium name="EnsemblPlants"/>
        </authorList>
    </citation>
    <scope>IDENTIFICATION</scope>
    <source>
        <strain evidence="15">subsp. vulgare</strain>
    </source>
</reference>
<dbReference type="InterPro" id="IPR044796">
    <property type="entry name" value="MLN51_plant"/>
</dbReference>
<evidence type="ECO:0000256" key="12">
    <source>
        <dbReference type="ARBA" id="ARBA00023242"/>
    </source>
</evidence>
<comment type="subcellular location">
    <subcellularLocation>
        <location evidence="2">Cytoplasm</location>
    </subcellularLocation>
    <subcellularLocation>
        <location evidence="1">Nucleus</location>
    </subcellularLocation>
</comment>
<dbReference type="GO" id="GO:0003729">
    <property type="term" value="F:mRNA binding"/>
    <property type="evidence" value="ECO:0000318"/>
    <property type="project" value="GO_Central"/>
</dbReference>
<evidence type="ECO:0000256" key="10">
    <source>
        <dbReference type="ARBA" id="ARBA00023161"/>
    </source>
</evidence>
<feature type="region of interest" description="Disordered" evidence="13">
    <location>
        <begin position="1"/>
        <end position="146"/>
    </location>
</feature>
<evidence type="ECO:0000313" key="15">
    <source>
        <dbReference type="EnsemblPlants" id="HORVU.MOREX.r3.3HG0285350.1"/>
    </source>
</evidence>
<dbReference type="InterPro" id="IPR018545">
    <property type="entry name" value="Btz_dom"/>
</dbReference>
<feature type="region of interest" description="Disordered" evidence="13">
    <location>
        <begin position="498"/>
        <end position="575"/>
    </location>
</feature>
<protein>
    <recommendedName>
        <fullName evidence="14">Btz domain-containing protein</fullName>
    </recommendedName>
</protein>
<feature type="compositionally biased region" description="Acidic residues" evidence="13">
    <location>
        <begin position="59"/>
        <end position="82"/>
    </location>
</feature>
<dbReference type="SMART" id="SM01044">
    <property type="entry name" value="Btz"/>
    <property type="match status" value="1"/>
</dbReference>
<keyword evidence="7" id="KW-0509">mRNA transport</keyword>
<evidence type="ECO:0000256" key="1">
    <source>
        <dbReference type="ARBA" id="ARBA00004123"/>
    </source>
</evidence>
<feature type="compositionally biased region" description="Acidic residues" evidence="13">
    <location>
        <begin position="111"/>
        <end position="127"/>
    </location>
</feature>
<evidence type="ECO:0000256" key="9">
    <source>
        <dbReference type="ARBA" id="ARBA00022884"/>
    </source>
</evidence>
<keyword evidence="6" id="KW-0507">mRNA processing</keyword>
<evidence type="ECO:0000256" key="5">
    <source>
        <dbReference type="ARBA" id="ARBA00022490"/>
    </source>
</evidence>
<dbReference type="GO" id="GO:0008380">
    <property type="term" value="P:RNA splicing"/>
    <property type="evidence" value="ECO:0007669"/>
    <property type="project" value="UniProtKB-KW"/>
</dbReference>
<evidence type="ECO:0000259" key="14">
    <source>
        <dbReference type="SMART" id="SM01044"/>
    </source>
</evidence>
<evidence type="ECO:0000256" key="7">
    <source>
        <dbReference type="ARBA" id="ARBA00022816"/>
    </source>
</evidence>
<dbReference type="EnsemblPlants" id="HORVU.MOREX.r3.3HG0285350.1">
    <property type="protein sequence ID" value="HORVU.MOREX.r3.3HG0285350.1"/>
    <property type="gene ID" value="HORVU.MOREX.r3.3HG0285350"/>
</dbReference>
<keyword evidence="11" id="KW-0508">mRNA splicing</keyword>
<evidence type="ECO:0000256" key="2">
    <source>
        <dbReference type="ARBA" id="ARBA00004496"/>
    </source>
</evidence>
<dbReference type="AlphaFoldDB" id="A0A8I6XQ34"/>
<keyword evidence="9" id="KW-0694">RNA-binding</keyword>
<feature type="region of interest" description="Disordered" evidence="13">
    <location>
        <begin position="433"/>
        <end position="455"/>
    </location>
</feature>
<accession>A0A8I6XQ34</accession>
<dbReference type="GO" id="GO:0005737">
    <property type="term" value="C:cytoplasm"/>
    <property type="evidence" value="ECO:0007669"/>
    <property type="project" value="UniProtKB-SubCell"/>
</dbReference>
<evidence type="ECO:0000256" key="4">
    <source>
        <dbReference type="ARBA" id="ARBA00022448"/>
    </source>
</evidence>
<keyword evidence="16" id="KW-1185">Reference proteome</keyword>
<dbReference type="Proteomes" id="UP000011116">
    <property type="component" value="Chromosome 3H"/>
</dbReference>
<reference evidence="15" key="2">
    <citation type="submission" date="2020-10" db="EMBL/GenBank/DDBJ databases">
        <authorList>
            <person name="Scholz U."/>
            <person name="Mascher M."/>
            <person name="Fiebig A."/>
        </authorList>
    </citation>
    <scope>NUCLEOTIDE SEQUENCE [LARGE SCALE GENOMIC DNA]</scope>
    <source>
        <strain evidence="15">cv. Morex</strain>
    </source>
</reference>
<evidence type="ECO:0000256" key="6">
    <source>
        <dbReference type="ARBA" id="ARBA00022664"/>
    </source>
</evidence>
<keyword evidence="10" id="KW-0866">Nonsense-mediated mRNA decay</keyword>
<keyword evidence="5" id="KW-0963">Cytoplasm</keyword>
<dbReference type="GO" id="GO:0000184">
    <property type="term" value="P:nuclear-transcribed mRNA catabolic process, nonsense-mediated decay"/>
    <property type="evidence" value="ECO:0007669"/>
    <property type="project" value="UniProtKB-KW"/>
</dbReference>
<reference evidence="16" key="1">
    <citation type="journal article" date="2012" name="Nature">
        <title>A physical, genetic and functional sequence assembly of the barley genome.</title>
        <authorList>
            <consortium name="The International Barley Genome Sequencing Consortium"/>
            <person name="Mayer K.F."/>
            <person name="Waugh R."/>
            <person name="Brown J.W."/>
            <person name="Schulman A."/>
            <person name="Langridge P."/>
            <person name="Platzer M."/>
            <person name="Fincher G.B."/>
            <person name="Muehlbauer G.J."/>
            <person name="Sato K."/>
            <person name="Close T.J."/>
            <person name="Wise R.P."/>
            <person name="Stein N."/>
        </authorList>
    </citation>
    <scope>NUCLEOTIDE SEQUENCE [LARGE SCALE GENOMIC DNA]</scope>
    <source>
        <strain evidence="16">cv. Morex</strain>
    </source>
</reference>
<feature type="compositionally biased region" description="Polar residues" evidence="13">
    <location>
        <begin position="433"/>
        <end position="444"/>
    </location>
</feature>
<keyword evidence="8" id="KW-0810">Translation regulation</keyword>
<keyword evidence="12" id="KW-0539">Nucleus</keyword>
<dbReference type="PANTHER" id="PTHR46837:SF7">
    <property type="entry name" value="BTZ DOMAIN-CONTAINING PROTEIN"/>
    <property type="match status" value="1"/>
</dbReference>